<evidence type="ECO:0000256" key="4">
    <source>
        <dbReference type="ARBA" id="ARBA00022837"/>
    </source>
</evidence>
<evidence type="ECO:0000256" key="6">
    <source>
        <dbReference type="ARBA" id="ARBA00023136"/>
    </source>
</evidence>
<sequence>MLYTSVSSWAIIGRFQGHEKGFPILLEHLGSSTIMTSQVLDRETATHYWLTVYAQDHGLVPLHTRLEVYIEVRDVNDHIPLPYQPVYYGSVRENDNNGFVTQVQAFDLDRNLNQSLHYEITRYDPLHFFQIDPKTGKRLCSSRTDA</sequence>
<dbReference type="InterPro" id="IPR020894">
    <property type="entry name" value="Cadherin_CS"/>
</dbReference>
<protein>
    <submittedName>
        <fullName evidence="9">FAT1-like protein</fullName>
    </submittedName>
</protein>
<keyword evidence="3" id="KW-0677">Repeat</keyword>
<dbReference type="CDD" id="cd11304">
    <property type="entry name" value="Cadherin_repeat"/>
    <property type="match status" value="2"/>
</dbReference>
<keyword evidence="4 7" id="KW-0106">Calcium</keyword>
<evidence type="ECO:0000313" key="10">
    <source>
        <dbReference type="Proteomes" id="UP001164746"/>
    </source>
</evidence>
<dbReference type="Gene3D" id="2.60.40.60">
    <property type="entry name" value="Cadherins"/>
    <property type="match status" value="2"/>
</dbReference>
<keyword evidence="5" id="KW-1133">Transmembrane helix</keyword>
<evidence type="ECO:0000259" key="8">
    <source>
        <dbReference type="PROSITE" id="PS50268"/>
    </source>
</evidence>
<dbReference type="Pfam" id="PF00028">
    <property type="entry name" value="Cadherin"/>
    <property type="match status" value="1"/>
</dbReference>
<proteinExistence type="predicted"/>
<feature type="domain" description="Cadherin" evidence="8">
    <location>
        <begin position="22"/>
        <end position="87"/>
    </location>
</feature>
<dbReference type="InterPro" id="IPR015919">
    <property type="entry name" value="Cadherin-like_sf"/>
</dbReference>
<dbReference type="PANTHER" id="PTHR24026">
    <property type="entry name" value="FAT ATYPICAL CADHERIN-RELATED"/>
    <property type="match status" value="1"/>
</dbReference>
<evidence type="ECO:0000313" key="9">
    <source>
        <dbReference type="EMBL" id="WAQ98845.1"/>
    </source>
</evidence>
<accession>A0ABY7DR83</accession>
<evidence type="ECO:0000256" key="7">
    <source>
        <dbReference type="PROSITE-ProRule" id="PRU00043"/>
    </source>
</evidence>
<name>A0ABY7DR83_MYAAR</name>
<evidence type="ECO:0000256" key="1">
    <source>
        <dbReference type="ARBA" id="ARBA00004370"/>
    </source>
</evidence>
<organism evidence="9 10">
    <name type="scientific">Mya arenaria</name>
    <name type="common">Soft-shell clam</name>
    <dbReference type="NCBI Taxonomy" id="6604"/>
    <lineage>
        <taxon>Eukaryota</taxon>
        <taxon>Metazoa</taxon>
        <taxon>Spiralia</taxon>
        <taxon>Lophotrochozoa</taxon>
        <taxon>Mollusca</taxon>
        <taxon>Bivalvia</taxon>
        <taxon>Autobranchia</taxon>
        <taxon>Heteroconchia</taxon>
        <taxon>Euheterodonta</taxon>
        <taxon>Imparidentia</taxon>
        <taxon>Neoheterodontei</taxon>
        <taxon>Myida</taxon>
        <taxon>Myoidea</taxon>
        <taxon>Myidae</taxon>
        <taxon>Mya</taxon>
    </lineage>
</organism>
<evidence type="ECO:0000256" key="5">
    <source>
        <dbReference type="ARBA" id="ARBA00022989"/>
    </source>
</evidence>
<feature type="non-terminal residue" evidence="9">
    <location>
        <position position="146"/>
    </location>
</feature>
<evidence type="ECO:0000256" key="2">
    <source>
        <dbReference type="ARBA" id="ARBA00022692"/>
    </source>
</evidence>
<comment type="subcellular location">
    <subcellularLocation>
        <location evidence="1">Membrane</location>
    </subcellularLocation>
</comment>
<dbReference type="Proteomes" id="UP001164746">
    <property type="component" value="Chromosome 3"/>
</dbReference>
<dbReference type="PANTHER" id="PTHR24026:SF42">
    <property type="entry name" value="PROTOCADHERIN FAT 1"/>
    <property type="match status" value="1"/>
</dbReference>
<evidence type="ECO:0000256" key="3">
    <source>
        <dbReference type="ARBA" id="ARBA00022737"/>
    </source>
</evidence>
<dbReference type="InterPro" id="IPR002126">
    <property type="entry name" value="Cadherin-like_dom"/>
</dbReference>
<dbReference type="EMBL" id="CP111014">
    <property type="protein sequence ID" value="WAQ98845.1"/>
    <property type="molecule type" value="Genomic_DNA"/>
</dbReference>
<keyword evidence="10" id="KW-1185">Reference proteome</keyword>
<dbReference type="SUPFAM" id="SSF49313">
    <property type="entry name" value="Cadherin-like"/>
    <property type="match status" value="2"/>
</dbReference>
<dbReference type="SMART" id="SM00112">
    <property type="entry name" value="CA"/>
    <property type="match status" value="1"/>
</dbReference>
<gene>
    <name evidence="9" type="ORF">MAR_023218</name>
</gene>
<reference evidence="9" key="1">
    <citation type="submission" date="2022-11" db="EMBL/GenBank/DDBJ databases">
        <title>Centuries of genome instability and evolution in soft-shell clam transmissible cancer (bioRxiv).</title>
        <authorList>
            <person name="Hart S.F.M."/>
            <person name="Yonemitsu M.A."/>
            <person name="Giersch R.M."/>
            <person name="Beal B.F."/>
            <person name="Arriagada G."/>
            <person name="Davis B.W."/>
            <person name="Ostrander E.A."/>
            <person name="Goff S.P."/>
            <person name="Metzger M.J."/>
        </authorList>
    </citation>
    <scope>NUCLEOTIDE SEQUENCE</scope>
    <source>
        <strain evidence="9">MELC-2E11</strain>
        <tissue evidence="9">Siphon/mantle</tissue>
    </source>
</reference>
<dbReference type="PROSITE" id="PS00232">
    <property type="entry name" value="CADHERIN_1"/>
    <property type="match status" value="1"/>
</dbReference>
<dbReference type="PROSITE" id="PS50268">
    <property type="entry name" value="CADHERIN_2"/>
    <property type="match status" value="1"/>
</dbReference>
<keyword evidence="6" id="KW-0472">Membrane</keyword>
<dbReference type="PRINTS" id="PR00205">
    <property type="entry name" value="CADHERIN"/>
</dbReference>
<keyword evidence="2" id="KW-0812">Transmembrane</keyword>